<keyword evidence="1" id="KW-0808">Transferase</keyword>
<evidence type="ECO:0000256" key="2">
    <source>
        <dbReference type="ARBA" id="ARBA00022741"/>
    </source>
</evidence>
<evidence type="ECO:0000256" key="1">
    <source>
        <dbReference type="ARBA" id="ARBA00022679"/>
    </source>
</evidence>
<reference evidence="9" key="1">
    <citation type="submission" date="2024-02" db="UniProtKB">
        <authorList>
            <consortium name="WormBaseParasite"/>
        </authorList>
    </citation>
    <scope>IDENTIFICATION</scope>
</reference>
<dbReference type="PANTHER" id="PTHR24348:SF22">
    <property type="entry name" value="NON-SPECIFIC SERINE_THREONINE PROTEIN KINASE"/>
    <property type="match status" value="1"/>
</dbReference>
<evidence type="ECO:0000313" key="9">
    <source>
        <dbReference type="WBParaSite" id="MBELARI_LOCUS2049"/>
    </source>
</evidence>
<evidence type="ECO:0000256" key="3">
    <source>
        <dbReference type="ARBA" id="ARBA00022777"/>
    </source>
</evidence>
<dbReference type="InterPro" id="IPR017441">
    <property type="entry name" value="Protein_kinase_ATP_BS"/>
</dbReference>
<feature type="transmembrane region" description="Helical" evidence="6">
    <location>
        <begin position="366"/>
        <end position="391"/>
    </location>
</feature>
<proteinExistence type="predicted"/>
<accession>A0AAF3J773</accession>
<dbReference type="PROSITE" id="PS00108">
    <property type="entry name" value="PROTEIN_KINASE_ST"/>
    <property type="match status" value="1"/>
</dbReference>
<dbReference type="InterPro" id="IPR045269">
    <property type="entry name" value="Atg1-like"/>
</dbReference>
<dbReference type="InterPro" id="IPR011009">
    <property type="entry name" value="Kinase-like_dom_sf"/>
</dbReference>
<evidence type="ECO:0000256" key="4">
    <source>
        <dbReference type="ARBA" id="ARBA00022840"/>
    </source>
</evidence>
<dbReference type="InterPro" id="IPR008271">
    <property type="entry name" value="Ser/Thr_kinase_AS"/>
</dbReference>
<keyword evidence="8" id="KW-1185">Reference proteome</keyword>
<dbReference type="Proteomes" id="UP000887575">
    <property type="component" value="Unassembled WGS sequence"/>
</dbReference>
<dbReference type="SUPFAM" id="SSF56112">
    <property type="entry name" value="Protein kinase-like (PK-like)"/>
    <property type="match status" value="1"/>
</dbReference>
<dbReference type="Gene3D" id="1.10.510.10">
    <property type="entry name" value="Transferase(Phosphotransferase) domain 1"/>
    <property type="match status" value="1"/>
</dbReference>
<feature type="domain" description="Protein kinase" evidence="7">
    <location>
        <begin position="3"/>
        <end position="284"/>
    </location>
</feature>
<keyword evidence="4 5" id="KW-0067">ATP-binding</keyword>
<dbReference type="Gene3D" id="3.30.200.20">
    <property type="entry name" value="Phosphorylase Kinase, domain 1"/>
    <property type="match status" value="1"/>
</dbReference>
<dbReference type="GO" id="GO:0005776">
    <property type="term" value="C:autophagosome"/>
    <property type="evidence" value="ECO:0007669"/>
    <property type="project" value="TreeGrafter"/>
</dbReference>
<evidence type="ECO:0000259" key="7">
    <source>
        <dbReference type="PROSITE" id="PS50011"/>
    </source>
</evidence>
<dbReference type="GO" id="GO:0005524">
    <property type="term" value="F:ATP binding"/>
    <property type="evidence" value="ECO:0007669"/>
    <property type="project" value="UniProtKB-UniRule"/>
</dbReference>
<dbReference type="GO" id="GO:0010506">
    <property type="term" value="P:regulation of autophagy"/>
    <property type="evidence" value="ECO:0007669"/>
    <property type="project" value="InterPro"/>
</dbReference>
<keyword evidence="3" id="KW-0418">Kinase</keyword>
<keyword evidence="6" id="KW-0472">Membrane</keyword>
<dbReference type="GO" id="GO:0004674">
    <property type="term" value="F:protein serine/threonine kinase activity"/>
    <property type="evidence" value="ECO:0007669"/>
    <property type="project" value="InterPro"/>
</dbReference>
<feature type="binding site" evidence="5">
    <location>
        <position position="30"/>
    </location>
    <ligand>
        <name>ATP</name>
        <dbReference type="ChEBI" id="CHEBI:30616"/>
    </ligand>
</feature>
<evidence type="ECO:0000256" key="5">
    <source>
        <dbReference type="PROSITE-ProRule" id="PRU10141"/>
    </source>
</evidence>
<dbReference type="AlphaFoldDB" id="A0AAF3J773"/>
<dbReference type="WBParaSite" id="MBELARI_LOCUS2049">
    <property type="protein sequence ID" value="MBELARI_LOCUS2049"/>
    <property type="gene ID" value="MBELARI_LOCUS2049"/>
</dbReference>
<sequence>MNDCTKRLLGSGGYGDVYELIGHNPPAVIKCLRRPNKNGLSIYYRECNILKKLLHPNIIFLIRIEENESRNEFGIVMEYCRRGPLEKIIHDSSIVYSMKTVIVWAVQLFDALRVMFFEYNVVHRDIKPDNIFVTEYYMLKIGDFGLIKLAINTVNSATFAGTPRYMSPRHVEEGVAEETERPSDLQQASHRNDVYSLGLVLWEIIERKIVFSEYGHRDFDRETFLYDIYRKKLQKLEPPTCQSSIQTIVERCTNFNRKQRPKADEVLRVLKDIKKRTPENLEFMPKENEDENDFEVLPPIGFEAPDWTVELVEPDDPEKILPKRQESSQIRANVEEQVLIEPVRAAQSEHEQEMPSTAKRRGQKTFAILVISSVVIIFLLLLLAVLSYLHFTDFFHERQMVAQEVYNTTLGNETLEETFVVKHEKKSMDWEIVLPHVKEPVKEVNSEEVNRREQLSKELLSLIPKDVGDIIIRLSTTELLTLSFEIRLQDVDRIFTITEKNASISEWQIGEKSARVLKHKIDKETAWRMLNNIETCESLSLEMIYHQYMSQSASTLKFLQTTFQRQDFLPLLTRVKQLKIQTNLLDFLKLLLENFSKIVESKATFQLEWLPSEAAQYKETMFTLLKTQQFRDCQIIEWDSKNDFSHEVLLGSNALMTIRKSGSLEESLVLVDKLLELGPSVGKLGSLSMIRWVHREHTENIENAMFTNFQAIHNRLKASTGVSRIVGNQEEIALVLELSRLRIKYANEFGSEEFDNVEFVRKTMSRNTELVVMLTIQQEHNHFRIQIIGNYRDI</sequence>
<protein>
    <recommendedName>
        <fullName evidence="7">Protein kinase domain-containing protein</fullName>
    </recommendedName>
</protein>
<keyword evidence="6" id="KW-0812">Transmembrane</keyword>
<evidence type="ECO:0000313" key="8">
    <source>
        <dbReference type="Proteomes" id="UP000887575"/>
    </source>
</evidence>
<dbReference type="PANTHER" id="PTHR24348">
    <property type="entry name" value="SERINE/THREONINE-PROTEIN KINASE UNC-51-RELATED"/>
    <property type="match status" value="1"/>
</dbReference>
<dbReference type="GO" id="GO:0000045">
    <property type="term" value="P:autophagosome assembly"/>
    <property type="evidence" value="ECO:0007669"/>
    <property type="project" value="TreeGrafter"/>
</dbReference>
<evidence type="ECO:0000256" key="6">
    <source>
        <dbReference type="SAM" id="Phobius"/>
    </source>
</evidence>
<dbReference type="GO" id="GO:0000407">
    <property type="term" value="C:phagophore assembly site"/>
    <property type="evidence" value="ECO:0007669"/>
    <property type="project" value="TreeGrafter"/>
</dbReference>
<dbReference type="GO" id="GO:0005829">
    <property type="term" value="C:cytosol"/>
    <property type="evidence" value="ECO:0007669"/>
    <property type="project" value="TreeGrafter"/>
</dbReference>
<dbReference type="Pfam" id="PF00069">
    <property type="entry name" value="Pkinase"/>
    <property type="match status" value="1"/>
</dbReference>
<dbReference type="PROSITE" id="PS00107">
    <property type="entry name" value="PROTEIN_KINASE_ATP"/>
    <property type="match status" value="1"/>
</dbReference>
<dbReference type="PROSITE" id="PS50011">
    <property type="entry name" value="PROTEIN_KINASE_DOM"/>
    <property type="match status" value="1"/>
</dbReference>
<dbReference type="GO" id="GO:0016020">
    <property type="term" value="C:membrane"/>
    <property type="evidence" value="ECO:0007669"/>
    <property type="project" value="TreeGrafter"/>
</dbReference>
<dbReference type="SMART" id="SM00220">
    <property type="entry name" value="S_TKc"/>
    <property type="match status" value="1"/>
</dbReference>
<keyword evidence="2 5" id="KW-0547">Nucleotide-binding</keyword>
<dbReference type="InterPro" id="IPR000719">
    <property type="entry name" value="Prot_kinase_dom"/>
</dbReference>
<name>A0AAF3J773_9BILA</name>
<organism evidence="8 9">
    <name type="scientific">Mesorhabditis belari</name>
    <dbReference type="NCBI Taxonomy" id="2138241"/>
    <lineage>
        <taxon>Eukaryota</taxon>
        <taxon>Metazoa</taxon>
        <taxon>Ecdysozoa</taxon>
        <taxon>Nematoda</taxon>
        <taxon>Chromadorea</taxon>
        <taxon>Rhabditida</taxon>
        <taxon>Rhabditina</taxon>
        <taxon>Rhabditomorpha</taxon>
        <taxon>Rhabditoidea</taxon>
        <taxon>Rhabditidae</taxon>
        <taxon>Mesorhabditinae</taxon>
        <taxon>Mesorhabditis</taxon>
    </lineage>
</organism>
<keyword evidence="6" id="KW-1133">Transmembrane helix</keyword>